<accession>U1HS98</accession>
<dbReference type="PANTHER" id="PTHR48070">
    <property type="entry name" value="ESTERASE OVCA2"/>
    <property type="match status" value="1"/>
</dbReference>
<evidence type="ECO:0000313" key="4">
    <source>
        <dbReference type="Proteomes" id="UP000019373"/>
    </source>
</evidence>
<protein>
    <recommendedName>
        <fullName evidence="2">Serine hydrolase domain-containing protein</fullName>
    </recommendedName>
</protein>
<dbReference type="Proteomes" id="UP000019373">
    <property type="component" value="Unassembled WGS sequence"/>
</dbReference>
<gene>
    <name evidence="3" type="ORF">EPUS_08553</name>
</gene>
<dbReference type="Pfam" id="PF03959">
    <property type="entry name" value="FSH1"/>
    <property type="match status" value="1"/>
</dbReference>
<proteinExistence type="predicted"/>
<dbReference type="HOGENOM" id="CLU_051938_4_1_1"/>
<organism evidence="3 4">
    <name type="scientific">Endocarpon pusillum (strain Z07020 / HMAS-L-300199)</name>
    <name type="common">Lichen-forming fungus</name>
    <dbReference type="NCBI Taxonomy" id="1263415"/>
    <lineage>
        <taxon>Eukaryota</taxon>
        <taxon>Fungi</taxon>
        <taxon>Dikarya</taxon>
        <taxon>Ascomycota</taxon>
        <taxon>Pezizomycotina</taxon>
        <taxon>Eurotiomycetes</taxon>
        <taxon>Chaetothyriomycetidae</taxon>
        <taxon>Verrucariales</taxon>
        <taxon>Verrucariaceae</taxon>
        <taxon>Endocarpon</taxon>
    </lineage>
</organism>
<dbReference type="InterPro" id="IPR005645">
    <property type="entry name" value="FSH-like_dom"/>
</dbReference>
<dbReference type="InterPro" id="IPR050593">
    <property type="entry name" value="LovG"/>
</dbReference>
<dbReference type="eggNOG" id="KOG2551">
    <property type="taxonomic scope" value="Eukaryota"/>
</dbReference>
<dbReference type="GO" id="GO:0005634">
    <property type="term" value="C:nucleus"/>
    <property type="evidence" value="ECO:0007669"/>
    <property type="project" value="TreeGrafter"/>
</dbReference>
<dbReference type="GO" id="GO:0005737">
    <property type="term" value="C:cytoplasm"/>
    <property type="evidence" value="ECO:0007669"/>
    <property type="project" value="TreeGrafter"/>
</dbReference>
<evidence type="ECO:0000259" key="2">
    <source>
        <dbReference type="Pfam" id="PF03959"/>
    </source>
</evidence>
<dbReference type="AlphaFoldDB" id="U1HS98"/>
<dbReference type="SUPFAM" id="SSF53474">
    <property type="entry name" value="alpha/beta-Hydrolases"/>
    <property type="match status" value="1"/>
</dbReference>
<dbReference type="OrthoDB" id="4203331at2759"/>
<dbReference type="RefSeq" id="XP_007800954.1">
    <property type="nucleotide sequence ID" value="XM_007802763.1"/>
</dbReference>
<evidence type="ECO:0000313" key="3">
    <source>
        <dbReference type="EMBL" id="ERF73410.1"/>
    </source>
</evidence>
<keyword evidence="1" id="KW-0378">Hydrolase</keyword>
<dbReference type="GeneID" id="19243401"/>
<dbReference type="PANTHER" id="PTHR48070:SF4">
    <property type="entry name" value="ESTERASE ALNB"/>
    <property type="match status" value="1"/>
</dbReference>
<dbReference type="OMA" id="GPFYSHT"/>
<dbReference type="Gene3D" id="3.40.50.1820">
    <property type="entry name" value="alpha/beta hydrolase"/>
    <property type="match status" value="1"/>
</dbReference>
<dbReference type="InterPro" id="IPR029058">
    <property type="entry name" value="AB_hydrolase_fold"/>
</dbReference>
<reference evidence="4" key="1">
    <citation type="journal article" date="2014" name="BMC Genomics">
        <title>Genome characteristics reveal the impact of lichenization on lichen-forming fungus Endocarpon pusillum Hedwig (Verrucariales, Ascomycota).</title>
        <authorList>
            <person name="Wang Y.-Y."/>
            <person name="Liu B."/>
            <person name="Zhang X.-Y."/>
            <person name="Zhou Q.-M."/>
            <person name="Zhang T."/>
            <person name="Li H."/>
            <person name="Yu Y.-F."/>
            <person name="Zhang X.-L."/>
            <person name="Hao X.-Y."/>
            <person name="Wang M."/>
            <person name="Wang L."/>
            <person name="Wei J.-C."/>
        </authorList>
    </citation>
    <scope>NUCLEOTIDE SEQUENCE [LARGE SCALE GENOMIC DNA]</scope>
    <source>
        <strain evidence="4">Z07020 / HMAS-L-300199</strain>
    </source>
</reference>
<sequence length="284" mass="31343">MKILCLHGVGSSGSICKSQFRAFLKAVDPSYEFVFAEGPALSERGPGMGLYFEGPFYSHTTGYSPDEMADALEHLDTTIDELGPFDGILGFSQGAALALSYMCQQQIRGAPPPFKFALCFSSVIPFSADAVYCQSVVRRLCALRRDMTVTPSADDPVLTRDERLFCEVMLRTVIAAKKKGAALPEYSMDVYSRGDGSKAPRIMHAQLLKDKLQIPTVHVTGRRDFDFMQNMSDIARGLCEEGLTRKLEHSGGHHPPQKDAEVKAAVRAMEWAISQSERMPSHRL</sequence>
<keyword evidence="4" id="KW-1185">Reference proteome</keyword>
<name>U1HS98_ENDPU</name>
<dbReference type="GO" id="GO:0019748">
    <property type="term" value="P:secondary metabolic process"/>
    <property type="evidence" value="ECO:0007669"/>
    <property type="project" value="TreeGrafter"/>
</dbReference>
<feature type="domain" description="Serine hydrolase" evidence="2">
    <location>
        <begin position="1"/>
        <end position="263"/>
    </location>
</feature>
<evidence type="ECO:0000256" key="1">
    <source>
        <dbReference type="ARBA" id="ARBA00022801"/>
    </source>
</evidence>
<dbReference type="GO" id="GO:0016787">
    <property type="term" value="F:hydrolase activity"/>
    <property type="evidence" value="ECO:0007669"/>
    <property type="project" value="UniProtKB-KW"/>
</dbReference>
<dbReference type="EMBL" id="KE720952">
    <property type="protein sequence ID" value="ERF73410.1"/>
    <property type="molecule type" value="Genomic_DNA"/>
</dbReference>